<name>A0ABR1TH15_9PEZI</name>
<keyword evidence="3" id="KW-0560">Oxidoreductase</keyword>
<keyword evidence="2" id="KW-0274">FAD</keyword>
<dbReference type="Gene3D" id="3.40.462.20">
    <property type="match status" value="1"/>
</dbReference>
<keyword evidence="1" id="KW-0285">Flavoprotein</keyword>
<dbReference type="InterPro" id="IPR050416">
    <property type="entry name" value="FAD-linked_Oxidoreductase"/>
</dbReference>
<keyword evidence="6" id="KW-1185">Reference proteome</keyword>
<dbReference type="Proteomes" id="UP001446871">
    <property type="component" value="Unassembled WGS sequence"/>
</dbReference>
<accession>A0ABR1TH15</accession>
<evidence type="ECO:0000259" key="4">
    <source>
        <dbReference type="Pfam" id="PF08031"/>
    </source>
</evidence>
<dbReference type="EMBL" id="JAQQWM010000009">
    <property type="protein sequence ID" value="KAK8045682.1"/>
    <property type="molecule type" value="Genomic_DNA"/>
</dbReference>
<dbReference type="PANTHER" id="PTHR42973:SF54">
    <property type="entry name" value="FAD-BINDING PCMH-TYPE DOMAIN-CONTAINING PROTEIN"/>
    <property type="match status" value="1"/>
</dbReference>
<feature type="domain" description="Berberine/berberine-like" evidence="4">
    <location>
        <begin position="108"/>
        <end position="146"/>
    </location>
</feature>
<dbReference type="PANTHER" id="PTHR42973">
    <property type="entry name" value="BINDING OXIDOREDUCTASE, PUTATIVE (AFU_ORTHOLOGUE AFUA_1G17690)-RELATED"/>
    <property type="match status" value="1"/>
</dbReference>
<proteinExistence type="predicted"/>
<dbReference type="InterPro" id="IPR012951">
    <property type="entry name" value="BBE"/>
</dbReference>
<protein>
    <recommendedName>
        <fullName evidence="4">Berberine/berberine-like domain-containing protein</fullName>
    </recommendedName>
</protein>
<evidence type="ECO:0000256" key="1">
    <source>
        <dbReference type="ARBA" id="ARBA00022630"/>
    </source>
</evidence>
<evidence type="ECO:0000256" key="2">
    <source>
        <dbReference type="ARBA" id="ARBA00022827"/>
    </source>
</evidence>
<gene>
    <name evidence="5" type="ORF">PG996_013746</name>
</gene>
<dbReference type="InterPro" id="IPR016169">
    <property type="entry name" value="FAD-bd_PCMH_sub2"/>
</dbReference>
<dbReference type="Pfam" id="PF08031">
    <property type="entry name" value="BBE"/>
    <property type="match status" value="1"/>
</dbReference>
<reference evidence="5 6" key="1">
    <citation type="submission" date="2023-01" db="EMBL/GenBank/DDBJ databases">
        <title>Analysis of 21 Apiospora genomes using comparative genomics revels a genus with tremendous synthesis potential of carbohydrate active enzymes and secondary metabolites.</title>
        <authorList>
            <person name="Sorensen T."/>
        </authorList>
    </citation>
    <scope>NUCLEOTIDE SEQUENCE [LARGE SCALE GENOMIC DNA]</scope>
    <source>
        <strain evidence="5 6">CBS 83171</strain>
    </source>
</reference>
<dbReference type="Gene3D" id="3.30.465.10">
    <property type="match status" value="1"/>
</dbReference>
<comment type="caution">
    <text evidence="5">The sequence shown here is derived from an EMBL/GenBank/DDBJ whole genome shotgun (WGS) entry which is preliminary data.</text>
</comment>
<organism evidence="5 6">
    <name type="scientific">Apiospora saccharicola</name>
    <dbReference type="NCBI Taxonomy" id="335842"/>
    <lineage>
        <taxon>Eukaryota</taxon>
        <taxon>Fungi</taxon>
        <taxon>Dikarya</taxon>
        <taxon>Ascomycota</taxon>
        <taxon>Pezizomycotina</taxon>
        <taxon>Sordariomycetes</taxon>
        <taxon>Xylariomycetidae</taxon>
        <taxon>Amphisphaeriales</taxon>
        <taxon>Apiosporaceae</taxon>
        <taxon>Apiospora</taxon>
    </lineage>
</organism>
<evidence type="ECO:0000313" key="6">
    <source>
        <dbReference type="Proteomes" id="UP001446871"/>
    </source>
</evidence>
<sequence length="171" mass="19064">MSVEPDRQLAGDILEIWRQEVAPMVNFSGILPALQFQPQTPNIFEAMRRNGGNAVGLQDRNSTLLILNWSIGWSNPADDAAVNAAYARITQRVMDLSQSRRLFHPFKYANYAHPSQDPIATYGLENKQRLLGVSRKYDPTGLFQKNPGQFKLNGSPSKAGYLTTCRPEAGI</sequence>
<evidence type="ECO:0000256" key="3">
    <source>
        <dbReference type="ARBA" id="ARBA00023002"/>
    </source>
</evidence>
<evidence type="ECO:0000313" key="5">
    <source>
        <dbReference type="EMBL" id="KAK8045682.1"/>
    </source>
</evidence>